<organism evidence="1 2">
    <name type="scientific">Spiroplasma ixodetis</name>
    <dbReference type="NCBI Taxonomy" id="2141"/>
    <lineage>
        <taxon>Bacteria</taxon>
        <taxon>Bacillati</taxon>
        <taxon>Mycoplasmatota</taxon>
        <taxon>Mollicutes</taxon>
        <taxon>Entomoplasmatales</taxon>
        <taxon>Spiroplasmataceae</taxon>
        <taxon>Spiroplasma</taxon>
    </lineage>
</organism>
<reference evidence="2" key="1">
    <citation type="journal article" date="2024" name="FEMS Microbiol. Lett.">
        <title>Genomic insights into Spiroplasma endosymbionts that induce male-killing and protective phenotypes in the pea aphid.</title>
        <authorList>
            <person name="Arai H."/>
            <person name="Legeai F."/>
            <person name="Kageyama D."/>
            <person name="Sugio A."/>
            <person name="Simon J.C."/>
        </authorList>
    </citation>
    <scope>NUCLEOTIDE SEQUENCE [LARGE SCALE GENOMIC DNA]</scope>
    <source>
        <strain evidence="2">sAp269</strain>
    </source>
</reference>
<protein>
    <submittedName>
        <fullName evidence="1">Uncharacterized protein</fullName>
    </submittedName>
</protein>
<sequence>MSKDDYESITFNFNFNMNAIYSNKYLGLNYTNSKNWFTPIIIKLNDIGNIDDSEGLNASFQDYNSITCRISLKIFIFICKWWSNI</sequence>
<keyword evidence="2" id="KW-1185">Reference proteome</keyword>
<proteinExistence type="predicted"/>
<dbReference type="Proteomes" id="UP001473424">
    <property type="component" value="Chromosome"/>
</dbReference>
<gene>
    <name evidence="1" type="ORF">SAP269_08710</name>
</gene>
<evidence type="ECO:0000313" key="2">
    <source>
        <dbReference type="Proteomes" id="UP001473424"/>
    </source>
</evidence>
<name>A0ABN7BVJ5_9MOLU</name>
<dbReference type="EMBL" id="AP028955">
    <property type="protein sequence ID" value="BET38282.1"/>
    <property type="molecule type" value="Genomic_DNA"/>
</dbReference>
<dbReference type="RefSeq" id="WP_353306951.1">
    <property type="nucleotide sequence ID" value="NZ_AP028955.1"/>
</dbReference>
<accession>A0ABN7BVJ5</accession>
<evidence type="ECO:0000313" key="1">
    <source>
        <dbReference type="EMBL" id="BET38282.1"/>
    </source>
</evidence>